<evidence type="ECO:0000313" key="3">
    <source>
        <dbReference type="Proteomes" id="UP000186551"/>
    </source>
</evidence>
<dbReference type="AlphaFoldDB" id="A0A1Q5PAD8"/>
<keyword evidence="1" id="KW-0812">Transmembrane</keyword>
<comment type="caution">
    <text evidence="2">The sequence shown here is derived from an EMBL/GenBank/DDBJ whole genome shotgun (WGS) entry which is preliminary data.</text>
</comment>
<gene>
    <name evidence="2" type="ORF">A3841_04485</name>
</gene>
<organism evidence="2 3">
    <name type="scientific">Pontibacter flavimaris</name>
    <dbReference type="NCBI Taxonomy" id="1797110"/>
    <lineage>
        <taxon>Bacteria</taxon>
        <taxon>Pseudomonadati</taxon>
        <taxon>Bacteroidota</taxon>
        <taxon>Cytophagia</taxon>
        <taxon>Cytophagales</taxon>
        <taxon>Hymenobacteraceae</taxon>
        <taxon>Pontibacter</taxon>
    </lineage>
</organism>
<reference evidence="2 3" key="1">
    <citation type="submission" date="2016-03" db="EMBL/GenBank/DDBJ databases">
        <title>Genome sequence of Pontibacter sp. nov., of the family cytophagaceae, isolated from marine sediment of the Yellow Sea, China.</title>
        <authorList>
            <person name="Zhang G."/>
            <person name="Zhang R."/>
        </authorList>
    </citation>
    <scope>NUCLEOTIDE SEQUENCE [LARGE SCALE GENOMIC DNA]</scope>
    <source>
        <strain evidence="2 3">S10-8</strain>
    </source>
</reference>
<keyword evidence="1" id="KW-1133">Transmembrane helix</keyword>
<name>A0A1Q5PAD8_9BACT</name>
<proteinExistence type="predicted"/>
<feature type="transmembrane region" description="Helical" evidence="1">
    <location>
        <begin position="12"/>
        <end position="29"/>
    </location>
</feature>
<keyword evidence="1" id="KW-0472">Membrane</keyword>
<sequence>MKSYEHLSNTARRGISLLLQLIIFGLMMADMIGTIWGGVAGGLLIAVALQECVMYFNRRKSGA</sequence>
<accession>A0A1Q5PAD8</accession>
<keyword evidence="3" id="KW-1185">Reference proteome</keyword>
<evidence type="ECO:0000313" key="2">
    <source>
        <dbReference type="EMBL" id="OKL39205.1"/>
    </source>
</evidence>
<dbReference type="EMBL" id="LVWA01000010">
    <property type="protein sequence ID" value="OKL39205.1"/>
    <property type="molecule type" value="Genomic_DNA"/>
</dbReference>
<evidence type="ECO:0000256" key="1">
    <source>
        <dbReference type="SAM" id="Phobius"/>
    </source>
</evidence>
<dbReference type="STRING" id="1797110.A3841_04485"/>
<dbReference type="Proteomes" id="UP000186551">
    <property type="component" value="Unassembled WGS sequence"/>
</dbReference>
<protein>
    <submittedName>
        <fullName evidence="2">Uncharacterized protein</fullName>
    </submittedName>
</protein>